<dbReference type="Pfam" id="PF03398">
    <property type="entry name" value="Ist1"/>
    <property type="match status" value="1"/>
</dbReference>
<keyword evidence="4" id="KW-1185">Reference proteome</keyword>
<dbReference type="InterPro" id="IPR042277">
    <property type="entry name" value="IST1-like"/>
</dbReference>
<evidence type="ECO:0000256" key="2">
    <source>
        <dbReference type="SAM" id="MobiDB-lite"/>
    </source>
</evidence>
<feature type="region of interest" description="Disordered" evidence="2">
    <location>
        <begin position="413"/>
        <end position="432"/>
    </location>
</feature>
<proteinExistence type="inferred from homology"/>
<dbReference type="GO" id="GO:0015031">
    <property type="term" value="P:protein transport"/>
    <property type="evidence" value="ECO:0007669"/>
    <property type="project" value="InterPro"/>
</dbReference>
<dbReference type="AlphaFoldDB" id="A0AAP0B380"/>
<dbReference type="EMBL" id="JBBWWQ010000016">
    <property type="protein sequence ID" value="KAK8926119.1"/>
    <property type="molecule type" value="Genomic_DNA"/>
</dbReference>
<comment type="caution">
    <text evidence="3">The sequence shown here is derived from an EMBL/GenBank/DDBJ whole genome shotgun (WGS) entry which is preliminary data.</text>
</comment>
<feature type="region of interest" description="Disordered" evidence="2">
    <location>
        <begin position="325"/>
        <end position="356"/>
    </location>
</feature>
<dbReference type="Proteomes" id="UP001418222">
    <property type="component" value="Unassembled WGS sequence"/>
</dbReference>
<dbReference type="PANTHER" id="PTHR12161:SF14">
    <property type="entry name" value="REGULATOR OF VPS4 ACTIVITY IN THE MVB PATHWAY PROTEIN"/>
    <property type="match status" value="1"/>
</dbReference>
<dbReference type="FunFam" id="1.20.1260.60:FF:000002">
    <property type="entry name" value="Vacuolar protein sorting-associated protein IST1"/>
    <property type="match status" value="1"/>
</dbReference>
<organism evidence="3 4">
    <name type="scientific">Platanthera zijinensis</name>
    <dbReference type="NCBI Taxonomy" id="2320716"/>
    <lineage>
        <taxon>Eukaryota</taxon>
        <taxon>Viridiplantae</taxon>
        <taxon>Streptophyta</taxon>
        <taxon>Embryophyta</taxon>
        <taxon>Tracheophyta</taxon>
        <taxon>Spermatophyta</taxon>
        <taxon>Magnoliopsida</taxon>
        <taxon>Liliopsida</taxon>
        <taxon>Asparagales</taxon>
        <taxon>Orchidaceae</taxon>
        <taxon>Orchidoideae</taxon>
        <taxon>Orchideae</taxon>
        <taxon>Orchidinae</taxon>
        <taxon>Platanthera</taxon>
    </lineage>
</organism>
<evidence type="ECO:0000313" key="3">
    <source>
        <dbReference type="EMBL" id="KAK8926119.1"/>
    </source>
</evidence>
<protein>
    <recommendedName>
        <fullName evidence="5">IST1-like protein</fullName>
    </recommendedName>
</protein>
<evidence type="ECO:0000313" key="4">
    <source>
        <dbReference type="Proteomes" id="UP001418222"/>
    </source>
</evidence>
<dbReference type="Gene3D" id="1.20.1260.60">
    <property type="entry name" value="Vacuolar protein sorting-associated protein Ist1"/>
    <property type="match status" value="1"/>
</dbReference>
<accession>A0AAP0B380</accession>
<feature type="compositionally biased region" description="Basic and acidic residues" evidence="2">
    <location>
        <begin position="416"/>
        <end position="432"/>
    </location>
</feature>
<dbReference type="InterPro" id="IPR005061">
    <property type="entry name" value="Ist1"/>
</dbReference>
<sequence length="443" mass="50343">MLGILISGKFSNKCKQSVKCIRCRLETIRKKKQAMVRYLKKDVADLISGGHDVNAFGRMDALIVEINKLSCYDMIEQYCCCILEHLPAMQKERACPEGTTEAIATLIFAAARFSDLPELADLRWQFTARYGTNMEAYINQEFVEKMQEKSFSKDKKLQLMQQIAQEFSIHWDVKAFEYKLSNPTAPRYVDFSSSNNESIKLSFNGRTEITDAASEIVPRGNPVYRQSDVLRQRLNSEKLVNSEAFEEDQKILRTERYAHSRSDVQKKADLDEFKNMSLPVNVRTEERLERVYEVQAAAFTASSKDKTVNFNPPYTKFSVDLNGATSNGRVNPERNRPFNLKPPYVKPNLTKSSSETGFLEPTNYEMSNGGAGATHLKNGPSSVRRKNFEQVINSAALPPEPTRLEKMHIRSVTTQRGEDVVRTPSRPPDRDDLAARLAALKKL</sequence>
<reference evidence="3 4" key="1">
    <citation type="journal article" date="2022" name="Nat. Plants">
        <title>Genomes of leafy and leafless Platanthera orchids illuminate the evolution of mycoheterotrophy.</title>
        <authorList>
            <person name="Li M.H."/>
            <person name="Liu K.W."/>
            <person name="Li Z."/>
            <person name="Lu H.C."/>
            <person name="Ye Q.L."/>
            <person name="Zhang D."/>
            <person name="Wang J.Y."/>
            <person name="Li Y.F."/>
            <person name="Zhong Z.M."/>
            <person name="Liu X."/>
            <person name="Yu X."/>
            <person name="Liu D.K."/>
            <person name="Tu X.D."/>
            <person name="Liu B."/>
            <person name="Hao Y."/>
            <person name="Liao X.Y."/>
            <person name="Jiang Y.T."/>
            <person name="Sun W.H."/>
            <person name="Chen J."/>
            <person name="Chen Y.Q."/>
            <person name="Ai Y."/>
            <person name="Zhai J.W."/>
            <person name="Wu S.S."/>
            <person name="Zhou Z."/>
            <person name="Hsiao Y.Y."/>
            <person name="Wu W.L."/>
            <person name="Chen Y.Y."/>
            <person name="Lin Y.F."/>
            <person name="Hsu J.L."/>
            <person name="Li C.Y."/>
            <person name="Wang Z.W."/>
            <person name="Zhao X."/>
            <person name="Zhong W.Y."/>
            <person name="Ma X.K."/>
            <person name="Ma L."/>
            <person name="Huang J."/>
            <person name="Chen G.Z."/>
            <person name="Huang M.Z."/>
            <person name="Huang L."/>
            <person name="Peng D.H."/>
            <person name="Luo Y.B."/>
            <person name="Zou S.Q."/>
            <person name="Chen S.P."/>
            <person name="Lan S."/>
            <person name="Tsai W.C."/>
            <person name="Van de Peer Y."/>
            <person name="Liu Z.J."/>
        </authorList>
    </citation>
    <scope>NUCLEOTIDE SEQUENCE [LARGE SCALE GENOMIC DNA]</scope>
    <source>
        <strain evidence="3">Lor287</strain>
    </source>
</reference>
<evidence type="ECO:0000256" key="1">
    <source>
        <dbReference type="ARBA" id="ARBA00005536"/>
    </source>
</evidence>
<evidence type="ECO:0008006" key="5">
    <source>
        <dbReference type="Google" id="ProtNLM"/>
    </source>
</evidence>
<name>A0AAP0B380_9ASPA</name>
<gene>
    <name evidence="3" type="ORF">KSP39_PZI018212</name>
</gene>
<dbReference type="PANTHER" id="PTHR12161">
    <property type="entry name" value="IST1 FAMILY MEMBER"/>
    <property type="match status" value="1"/>
</dbReference>
<comment type="similarity">
    <text evidence="1">Belongs to the IST1 family.</text>
</comment>